<dbReference type="SUPFAM" id="SSF55031">
    <property type="entry name" value="Bacterial exopeptidase dimerisation domain"/>
    <property type="match status" value="1"/>
</dbReference>
<dbReference type="Gene3D" id="3.30.70.360">
    <property type="match status" value="1"/>
</dbReference>
<dbReference type="Gene3D" id="3.40.630.10">
    <property type="entry name" value="Zn peptidases"/>
    <property type="match status" value="1"/>
</dbReference>
<keyword evidence="3" id="KW-1185">Reference proteome</keyword>
<reference evidence="2 3" key="1">
    <citation type="submission" date="2020-08" db="EMBL/GenBank/DDBJ databases">
        <title>Genome public.</title>
        <authorList>
            <person name="Liu C."/>
            <person name="Sun Q."/>
        </authorList>
    </citation>
    <scope>NUCLEOTIDE SEQUENCE [LARGE SCALE GENOMIC DNA]</scope>
    <source>
        <strain evidence="2 3">BX1</strain>
    </source>
</reference>
<dbReference type="PIRSF" id="PIRSF005962">
    <property type="entry name" value="Pept_M20D_amidohydro"/>
    <property type="match status" value="1"/>
</dbReference>
<dbReference type="InterPro" id="IPR002933">
    <property type="entry name" value="Peptidase_M20"/>
</dbReference>
<organism evidence="2 3">
    <name type="scientific">Yanshouia hominis</name>
    <dbReference type="NCBI Taxonomy" id="2763673"/>
    <lineage>
        <taxon>Bacteria</taxon>
        <taxon>Bacillati</taxon>
        <taxon>Bacillota</taxon>
        <taxon>Clostridia</taxon>
        <taxon>Eubacteriales</taxon>
        <taxon>Oscillospiraceae</taxon>
        <taxon>Yanshouia</taxon>
    </lineage>
</organism>
<evidence type="ECO:0000313" key="2">
    <source>
        <dbReference type="EMBL" id="MBC8577228.1"/>
    </source>
</evidence>
<dbReference type="InterPro" id="IPR011650">
    <property type="entry name" value="Peptidase_M20_dimer"/>
</dbReference>
<dbReference type="NCBIfam" id="TIGR01891">
    <property type="entry name" value="amidohydrolases"/>
    <property type="match status" value="1"/>
</dbReference>
<sequence length="393" mass="42606">MDFIAQAEARKPSLISLRREFHSHPELSRQEWETAKRIERELDRLGISHRRVGETGVYASFRGTLRGERVIALRADIDALPVEDQKTAAYRSQVPGVMHACGHDAHTTALLGGASLLMENRSRFGGEVRLLFQQAEEIGYGARVFLREGLLEGAQRVFGLHTASDLPVGKIGVRSGPNNASVDHFKITVEGRGAHVSTPQLGADALYIASQIVVGFQGIVTRLTSPTDPVILGVGTLHAGEGYNVVARQAVLEGTVRAFSPETRRLIREKADELARQTASLYGGAASSEWEDYTSPLINDPEICREVCRTAGCLAGKENVVTDRPLSLGGDDFAELQLRVPGVYAYIGTRNAALPDTTVAHHNGRFDIDEDCLPLAAGLYAAYAFDYLTGDAG</sequence>
<evidence type="ECO:0000259" key="1">
    <source>
        <dbReference type="Pfam" id="PF07687"/>
    </source>
</evidence>
<accession>A0ABR7NNL5</accession>
<protein>
    <submittedName>
        <fullName evidence="2">Amidohydrolase</fullName>
    </submittedName>
</protein>
<dbReference type="PANTHER" id="PTHR11014:SF63">
    <property type="entry name" value="METALLOPEPTIDASE, PUTATIVE (AFU_ORTHOLOGUE AFUA_6G09600)-RELATED"/>
    <property type="match status" value="1"/>
</dbReference>
<name>A0ABR7NNL5_9FIRM</name>
<dbReference type="PANTHER" id="PTHR11014">
    <property type="entry name" value="PEPTIDASE M20 FAMILY MEMBER"/>
    <property type="match status" value="1"/>
</dbReference>
<evidence type="ECO:0000313" key="3">
    <source>
        <dbReference type="Proteomes" id="UP000658131"/>
    </source>
</evidence>
<gene>
    <name evidence="2" type="ORF">H8717_12520</name>
</gene>
<comment type="caution">
    <text evidence="2">The sequence shown here is derived from an EMBL/GenBank/DDBJ whole genome shotgun (WGS) entry which is preliminary data.</text>
</comment>
<dbReference type="Proteomes" id="UP000658131">
    <property type="component" value="Unassembled WGS sequence"/>
</dbReference>
<feature type="domain" description="Peptidase M20 dimerisation" evidence="1">
    <location>
        <begin position="184"/>
        <end position="278"/>
    </location>
</feature>
<dbReference type="InterPro" id="IPR017439">
    <property type="entry name" value="Amidohydrolase"/>
</dbReference>
<dbReference type="InterPro" id="IPR036264">
    <property type="entry name" value="Bact_exopeptidase_dim_dom"/>
</dbReference>
<proteinExistence type="predicted"/>
<dbReference type="SUPFAM" id="SSF53187">
    <property type="entry name" value="Zn-dependent exopeptidases"/>
    <property type="match status" value="1"/>
</dbReference>
<dbReference type="EMBL" id="JACRTB010000024">
    <property type="protein sequence ID" value="MBC8577228.1"/>
    <property type="molecule type" value="Genomic_DNA"/>
</dbReference>
<dbReference type="Pfam" id="PF07687">
    <property type="entry name" value="M20_dimer"/>
    <property type="match status" value="1"/>
</dbReference>
<dbReference type="Pfam" id="PF01546">
    <property type="entry name" value="Peptidase_M20"/>
    <property type="match status" value="1"/>
</dbReference>